<gene>
    <name evidence="2" type="ORF">D9613_005731</name>
</gene>
<dbReference type="EMBL" id="JAACJL010000030">
    <property type="protein sequence ID" value="KAF4617483.1"/>
    <property type="molecule type" value="Genomic_DNA"/>
</dbReference>
<evidence type="ECO:0000259" key="1">
    <source>
        <dbReference type="Pfam" id="PF05368"/>
    </source>
</evidence>
<dbReference type="PANTHER" id="PTHR48079">
    <property type="entry name" value="PROTEIN YEEZ"/>
    <property type="match status" value="1"/>
</dbReference>
<proteinExistence type="predicted"/>
<dbReference type="InterPro" id="IPR036291">
    <property type="entry name" value="NAD(P)-bd_dom_sf"/>
</dbReference>
<evidence type="ECO:0000313" key="2">
    <source>
        <dbReference type="EMBL" id="KAF4617483.1"/>
    </source>
</evidence>
<dbReference type="PANTHER" id="PTHR48079:SF6">
    <property type="entry name" value="NAD(P)-BINDING DOMAIN-CONTAINING PROTEIN-RELATED"/>
    <property type="match status" value="1"/>
</dbReference>
<dbReference type="Gene3D" id="3.40.50.720">
    <property type="entry name" value="NAD(P)-binding Rossmann-like Domain"/>
    <property type="match status" value="1"/>
</dbReference>
<feature type="domain" description="NmrA-like" evidence="1">
    <location>
        <begin position="6"/>
        <end position="86"/>
    </location>
</feature>
<dbReference type="GO" id="GO:0005737">
    <property type="term" value="C:cytoplasm"/>
    <property type="evidence" value="ECO:0007669"/>
    <property type="project" value="TreeGrafter"/>
</dbReference>
<dbReference type="SUPFAM" id="SSF51735">
    <property type="entry name" value="NAD(P)-binding Rossmann-fold domains"/>
    <property type="match status" value="1"/>
</dbReference>
<evidence type="ECO:0000313" key="3">
    <source>
        <dbReference type="Proteomes" id="UP000521872"/>
    </source>
</evidence>
<dbReference type="InterPro" id="IPR008030">
    <property type="entry name" value="NmrA-like"/>
</dbReference>
<reference evidence="2 3" key="1">
    <citation type="submission" date="2019-12" db="EMBL/GenBank/DDBJ databases">
        <authorList>
            <person name="Floudas D."/>
            <person name="Bentzer J."/>
            <person name="Ahren D."/>
            <person name="Johansson T."/>
            <person name="Persson P."/>
            <person name="Tunlid A."/>
        </authorList>
    </citation>
    <scope>NUCLEOTIDE SEQUENCE [LARGE SCALE GENOMIC DNA]</scope>
    <source>
        <strain evidence="2 3">CBS 102.39</strain>
    </source>
</reference>
<keyword evidence="3" id="KW-1185">Reference proteome</keyword>
<protein>
    <recommendedName>
        <fullName evidence="1">NmrA-like domain-containing protein</fullName>
    </recommendedName>
</protein>
<dbReference type="InterPro" id="IPR051783">
    <property type="entry name" value="NAD(P)-dependent_oxidoreduct"/>
</dbReference>
<dbReference type="Pfam" id="PF05368">
    <property type="entry name" value="NmrA"/>
    <property type="match status" value="1"/>
</dbReference>
<name>A0A8H4QUM7_9AGAR</name>
<dbReference type="AlphaFoldDB" id="A0A8H4QUM7"/>
<accession>A0A8H4QUM7</accession>
<dbReference type="Proteomes" id="UP000521872">
    <property type="component" value="Unassembled WGS sequence"/>
</dbReference>
<comment type="caution">
    <text evidence="2">The sequence shown here is derived from an EMBL/GenBank/DDBJ whole genome shotgun (WGS) entry which is preliminary data.</text>
</comment>
<sequence>MSGPVTIFVTGVTGFIGGTVVNRLLTHPNAASFKITVLVRTSEKAEKFKPLGVDTIIGSYTDKDLKFLTDAAANSDVVIAAADADNLAAATAILEGLKIRHEKTGKAPILIHTSGTAFIGDNAAGLRSEESTYSDLEVERLNAIPVSVVHRNVDIPIIEADKAGVIQGYIVAPSVVFGVPTGPLAENKIQNVHSIIVPALVRAALDRKRAAYIGKGLNRWSATNVNETADLYALILDAALKGPAAAPHGYYFAESLKYSAIDCAGKIGEALVELGLITEKEPNAFFAEELNKYFGPLWPILAANSVAKGDRGRALGWKPVATLDDFLADVKEEAKRLASETK</sequence>
<dbReference type="GO" id="GO:0004029">
    <property type="term" value="F:aldehyde dehydrogenase (NAD+) activity"/>
    <property type="evidence" value="ECO:0007669"/>
    <property type="project" value="TreeGrafter"/>
</dbReference>
<organism evidence="2 3">
    <name type="scientific">Agrocybe pediades</name>
    <dbReference type="NCBI Taxonomy" id="84607"/>
    <lineage>
        <taxon>Eukaryota</taxon>
        <taxon>Fungi</taxon>
        <taxon>Dikarya</taxon>
        <taxon>Basidiomycota</taxon>
        <taxon>Agaricomycotina</taxon>
        <taxon>Agaricomycetes</taxon>
        <taxon>Agaricomycetidae</taxon>
        <taxon>Agaricales</taxon>
        <taxon>Agaricineae</taxon>
        <taxon>Strophariaceae</taxon>
        <taxon>Agrocybe</taxon>
    </lineage>
</organism>